<accession>B9XLK2</accession>
<dbReference type="STRING" id="320771.Cflav_PD2101"/>
<gene>
    <name evidence="3" type="ORF">Cflav_PD2101</name>
</gene>
<protein>
    <submittedName>
        <fullName evidence="3">Glyoxalase/bleomycin resistance protein/dioxygenase</fullName>
    </submittedName>
</protein>
<dbReference type="CDD" id="cd06587">
    <property type="entry name" value="VOC"/>
    <property type="match status" value="1"/>
</dbReference>
<reference evidence="3 4" key="1">
    <citation type="journal article" date="2011" name="J. Bacteriol.">
        <title>Genome sequence of 'Pedosphaera parvula' Ellin514, an aerobic Verrucomicrobial isolate from pasture soil.</title>
        <authorList>
            <person name="Kant R."/>
            <person name="van Passel M.W."/>
            <person name="Sangwan P."/>
            <person name="Palva A."/>
            <person name="Lucas S."/>
            <person name="Copeland A."/>
            <person name="Lapidus A."/>
            <person name="Glavina Del Rio T."/>
            <person name="Dalin E."/>
            <person name="Tice H."/>
            <person name="Bruce D."/>
            <person name="Goodwin L."/>
            <person name="Pitluck S."/>
            <person name="Chertkov O."/>
            <person name="Larimer F.W."/>
            <person name="Land M.L."/>
            <person name="Hauser L."/>
            <person name="Brettin T.S."/>
            <person name="Detter J.C."/>
            <person name="Han S."/>
            <person name="de Vos W.M."/>
            <person name="Janssen P.H."/>
            <person name="Smidt H."/>
        </authorList>
    </citation>
    <scope>NUCLEOTIDE SEQUENCE [LARGE SCALE GENOMIC DNA]</scope>
    <source>
        <strain evidence="3 4">Ellin514</strain>
    </source>
</reference>
<dbReference type="PROSITE" id="PS51819">
    <property type="entry name" value="VOC"/>
    <property type="match status" value="1"/>
</dbReference>
<dbReference type="GO" id="GO:0004493">
    <property type="term" value="F:methylmalonyl-CoA epimerase activity"/>
    <property type="evidence" value="ECO:0007669"/>
    <property type="project" value="TreeGrafter"/>
</dbReference>
<keyword evidence="1" id="KW-0479">Metal-binding</keyword>
<dbReference type="AlphaFoldDB" id="B9XLK2"/>
<dbReference type="EMBL" id="ABOX02000030">
    <property type="protein sequence ID" value="EEF59250.1"/>
    <property type="molecule type" value="Genomic_DNA"/>
</dbReference>
<dbReference type="GO" id="GO:0051213">
    <property type="term" value="F:dioxygenase activity"/>
    <property type="evidence" value="ECO:0007669"/>
    <property type="project" value="UniProtKB-KW"/>
</dbReference>
<dbReference type="Proteomes" id="UP000003688">
    <property type="component" value="Unassembled WGS sequence"/>
</dbReference>
<dbReference type="OrthoDB" id="9788468at2"/>
<dbReference type="InterPro" id="IPR004360">
    <property type="entry name" value="Glyas_Fos-R_dOase_dom"/>
</dbReference>
<dbReference type="InterPro" id="IPR051785">
    <property type="entry name" value="MMCE/EMCE_epimerase"/>
</dbReference>
<dbReference type="RefSeq" id="WP_007416691.1">
    <property type="nucleotide sequence ID" value="NZ_ABOX02000030.1"/>
</dbReference>
<evidence type="ECO:0000256" key="1">
    <source>
        <dbReference type="ARBA" id="ARBA00022723"/>
    </source>
</evidence>
<dbReference type="Pfam" id="PF00903">
    <property type="entry name" value="Glyoxalase"/>
    <property type="match status" value="1"/>
</dbReference>
<proteinExistence type="predicted"/>
<dbReference type="PANTHER" id="PTHR43048">
    <property type="entry name" value="METHYLMALONYL-COA EPIMERASE"/>
    <property type="match status" value="1"/>
</dbReference>
<name>B9XLK2_PEDPL</name>
<comment type="caution">
    <text evidence="3">The sequence shown here is derived from an EMBL/GenBank/DDBJ whole genome shotgun (WGS) entry which is preliminary data.</text>
</comment>
<keyword evidence="3" id="KW-0560">Oxidoreductase</keyword>
<evidence type="ECO:0000313" key="3">
    <source>
        <dbReference type="EMBL" id="EEF59250.1"/>
    </source>
</evidence>
<sequence>MIRTVEHLGLPASNPTQLKDWYVNVLGAKVVFESGQIPPAFFVQFPGGLMLEIYQCESVNPVTGHNTLAGFRHLALQVESIEQAKSELEKKGVIFTEQIKPAAGGGRVLFFRDGEGNLLHFVDRPKDSIFRH</sequence>
<feature type="domain" description="VOC" evidence="2">
    <location>
        <begin position="4"/>
        <end position="124"/>
    </location>
</feature>
<organism evidence="3 4">
    <name type="scientific">Pedosphaera parvula (strain Ellin514)</name>
    <dbReference type="NCBI Taxonomy" id="320771"/>
    <lineage>
        <taxon>Bacteria</taxon>
        <taxon>Pseudomonadati</taxon>
        <taxon>Verrucomicrobiota</taxon>
        <taxon>Pedosphaerae</taxon>
        <taxon>Pedosphaerales</taxon>
        <taxon>Pedosphaeraceae</taxon>
        <taxon>Pedosphaera</taxon>
    </lineage>
</organism>
<dbReference type="SUPFAM" id="SSF54593">
    <property type="entry name" value="Glyoxalase/Bleomycin resistance protein/Dihydroxybiphenyl dioxygenase"/>
    <property type="match status" value="1"/>
</dbReference>
<evidence type="ECO:0000313" key="4">
    <source>
        <dbReference type="Proteomes" id="UP000003688"/>
    </source>
</evidence>
<dbReference type="Gene3D" id="3.10.180.10">
    <property type="entry name" value="2,3-Dihydroxybiphenyl 1,2-Dioxygenase, domain 1"/>
    <property type="match status" value="1"/>
</dbReference>
<keyword evidence="4" id="KW-1185">Reference proteome</keyword>
<keyword evidence="3" id="KW-0223">Dioxygenase</keyword>
<evidence type="ECO:0000259" key="2">
    <source>
        <dbReference type="PROSITE" id="PS51819"/>
    </source>
</evidence>
<dbReference type="GO" id="GO:0046872">
    <property type="term" value="F:metal ion binding"/>
    <property type="evidence" value="ECO:0007669"/>
    <property type="project" value="UniProtKB-KW"/>
</dbReference>
<dbReference type="InterPro" id="IPR037523">
    <property type="entry name" value="VOC_core"/>
</dbReference>
<dbReference type="InterPro" id="IPR029068">
    <property type="entry name" value="Glyas_Bleomycin-R_OHBP_Dase"/>
</dbReference>
<dbReference type="GO" id="GO:0046491">
    <property type="term" value="P:L-methylmalonyl-CoA metabolic process"/>
    <property type="evidence" value="ECO:0007669"/>
    <property type="project" value="TreeGrafter"/>
</dbReference>
<dbReference type="PANTHER" id="PTHR43048:SF5">
    <property type="entry name" value="BLR5325 PROTEIN"/>
    <property type="match status" value="1"/>
</dbReference>